<dbReference type="AlphaFoldDB" id="A0A0V0GYU9"/>
<feature type="non-terminal residue" evidence="1">
    <location>
        <position position="1"/>
    </location>
</feature>
<organism evidence="1">
    <name type="scientific">Solanum chacoense</name>
    <name type="common">Chaco potato</name>
    <dbReference type="NCBI Taxonomy" id="4108"/>
    <lineage>
        <taxon>Eukaryota</taxon>
        <taxon>Viridiplantae</taxon>
        <taxon>Streptophyta</taxon>
        <taxon>Embryophyta</taxon>
        <taxon>Tracheophyta</taxon>
        <taxon>Spermatophyta</taxon>
        <taxon>Magnoliopsida</taxon>
        <taxon>eudicotyledons</taxon>
        <taxon>Gunneridae</taxon>
        <taxon>Pentapetalae</taxon>
        <taxon>asterids</taxon>
        <taxon>lamiids</taxon>
        <taxon>Solanales</taxon>
        <taxon>Solanaceae</taxon>
        <taxon>Solanoideae</taxon>
        <taxon>Solaneae</taxon>
        <taxon>Solanum</taxon>
    </lineage>
</organism>
<reference evidence="1" key="1">
    <citation type="submission" date="2015-12" db="EMBL/GenBank/DDBJ databases">
        <title>Gene expression during late stages of embryo sac development: a critical building block for successful pollen-pistil interactions.</title>
        <authorList>
            <person name="Liu Y."/>
            <person name="Joly V."/>
            <person name="Sabar M."/>
            <person name="Matton D.P."/>
        </authorList>
    </citation>
    <scope>NUCLEOTIDE SEQUENCE</scope>
</reference>
<dbReference type="EMBL" id="GEDG01028605">
    <property type="protein sequence ID" value="JAP13066.1"/>
    <property type="molecule type" value="Transcribed_RNA"/>
</dbReference>
<accession>A0A0V0GYU9</accession>
<protein>
    <submittedName>
        <fullName evidence="1">Putative ovule protein</fullName>
    </submittedName>
</protein>
<evidence type="ECO:0000313" key="1">
    <source>
        <dbReference type="EMBL" id="JAP13066.1"/>
    </source>
</evidence>
<sequence length="76" mass="8845">FYILSAFPNGALKTVAAILQWSEFNKNVRRCLFMIFIHLQKGQFLRNGVCFKILIFFVQVEEVLRSCFSPKTLLSL</sequence>
<proteinExistence type="predicted"/>
<name>A0A0V0GYU9_SOLCH</name>